<dbReference type="SUPFAM" id="SSF53335">
    <property type="entry name" value="S-adenosyl-L-methionine-dependent methyltransferases"/>
    <property type="match status" value="1"/>
</dbReference>
<feature type="domain" description="23S rRNA (guanine(745)-N(1))-methyltransferase N-terminal" evidence="4">
    <location>
        <begin position="10"/>
        <end position="44"/>
    </location>
</feature>
<dbReference type="InterPro" id="IPR016718">
    <property type="entry name" value="rRNA_m1G-MeTrfase_A_prd"/>
</dbReference>
<keyword evidence="1" id="KW-0862">Zinc</keyword>
<keyword evidence="5" id="KW-0808">Transferase</keyword>
<dbReference type="Pfam" id="PF13649">
    <property type="entry name" value="Methyltransf_25"/>
    <property type="match status" value="1"/>
</dbReference>
<dbReference type="AlphaFoldDB" id="A0A3A5M773"/>
<dbReference type="CDD" id="cd02440">
    <property type="entry name" value="AdoMet_MTases"/>
    <property type="match status" value="1"/>
</dbReference>
<feature type="binding site" evidence="2">
    <location>
        <position position="187"/>
    </location>
    <ligand>
        <name>S-adenosyl-L-methionine</name>
        <dbReference type="ChEBI" id="CHEBI:59789"/>
    </ligand>
</feature>
<dbReference type="InterPro" id="IPR048647">
    <property type="entry name" value="RlmA_N"/>
</dbReference>
<keyword evidence="2" id="KW-0949">S-adenosyl-L-methionine</keyword>
<feature type="binding site" evidence="1">
    <location>
        <position position="11"/>
    </location>
    <ligand>
        <name>Zn(2+)</name>
        <dbReference type="ChEBI" id="CHEBI:29105"/>
    </ligand>
</feature>
<dbReference type="GO" id="GO:0032259">
    <property type="term" value="P:methylation"/>
    <property type="evidence" value="ECO:0007669"/>
    <property type="project" value="UniProtKB-KW"/>
</dbReference>
<feature type="binding site" evidence="1">
    <location>
        <position position="31"/>
    </location>
    <ligand>
        <name>Zn(2+)</name>
        <dbReference type="ChEBI" id="CHEBI:29105"/>
    </ligand>
</feature>
<dbReference type="EMBL" id="QZVT01000011">
    <property type="protein sequence ID" value="RJT76446.1"/>
    <property type="molecule type" value="Genomic_DNA"/>
</dbReference>
<dbReference type="GO" id="GO:0046872">
    <property type="term" value="F:metal ion binding"/>
    <property type="evidence" value="ECO:0007669"/>
    <property type="project" value="UniProtKB-KW"/>
</dbReference>
<organism evidence="5 6">
    <name type="scientific">Arthrobacter cheniae</name>
    <dbReference type="NCBI Taxonomy" id="1258888"/>
    <lineage>
        <taxon>Bacteria</taxon>
        <taxon>Bacillati</taxon>
        <taxon>Actinomycetota</taxon>
        <taxon>Actinomycetes</taxon>
        <taxon>Micrococcales</taxon>
        <taxon>Micrococcaceae</taxon>
        <taxon>Arthrobacter</taxon>
    </lineage>
</organism>
<protein>
    <submittedName>
        <fullName evidence="5">Methyltransferase domain-containing protein</fullName>
    </submittedName>
</protein>
<comment type="caution">
    <text evidence="5">The sequence shown here is derived from an EMBL/GenBank/DDBJ whole genome shotgun (WGS) entry which is preliminary data.</text>
</comment>
<feature type="binding site" evidence="1">
    <location>
        <position position="14"/>
    </location>
    <ligand>
        <name>Zn(2+)</name>
        <dbReference type="ChEBI" id="CHEBI:29105"/>
    </ligand>
</feature>
<keyword evidence="6" id="KW-1185">Reference proteome</keyword>
<reference evidence="5 6" key="1">
    <citation type="submission" date="2018-09" db="EMBL/GenBank/DDBJ databases">
        <title>Novel species of Arthrobacter.</title>
        <authorList>
            <person name="Liu Q."/>
            <person name="Xin Y.-H."/>
        </authorList>
    </citation>
    <scope>NUCLEOTIDE SEQUENCE [LARGE SCALE GENOMIC DNA]</scope>
    <source>
        <strain evidence="5 6">Hz2</strain>
    </source>
</reference>
<sequence length="279" mass="29610">MPALPHRILTCPVCSEYLQQDVRTLVCARGHRFDTARQGYVNLLTGRGSPFEGDSAEMVDAREDFLGSGHYLPLRDAVVEAVLRRPAPAAVALDAGAGTGYYLEGLARALPGVFPIALDVSKVALRRAARRLPEGISIVWDVWRPLPLADGTVDIVLNVFAPRNPAEFVRVLAPGGCVVVVTPRPGHLAGLHAVGPLLSVPAQKADDVLASFEGSLVEADRVELDYSMSLPYGLARSALVMGPAARHAAADGGGRPGTQESVVLEVAARFTVQVLARRS</sequence>
<dbReference type="Pfam" id="PF21302">
    <property type="entry name" value="Zn_ribbon_RlmA"/>
    <property type="match status" value="1"/>
</dbReference>
<evidence type="ECO:0000256" key="1">
    <source>
        <dbReference type="PIRSR" id="PIRSR018249-1"/>
    </source>
</evidence>
<dbReference type="InterPro" id="IPR052939">
    <property type="entry name" value="23S_rRNA_MeTrnsfrase_RlmA"/>
</dbReference>
<feature type="domain" description="Methyltransferase" evidence="3">
    <location>
        <begin position="93"/>
        <end position="176"/>
    </location>
</feature>
<accession>A0A3A5M773</accession>
<keyword evidence="5" id="KW-0489">Methyltransferase</keyword>
<feature type="binding site" evidence="2">
    <location>
        <position position="71"/>
    </location>
    <ligand>
        <name>S-adenosyl-L-methionine</name>
        <dbReference type="ChEBI" id="CHEBI:59789"/>
    </ligand>
</feature>
<evidence type="ECO:0000313" key="5">
    <source>
        <dbReference type="EMBL" id="RJT76446.1"/>
    </source>
</evidence>
<evidence type="ECO:0000313" key="6">
    <source>
        <dbReference type="Proteomes" id="UP000272560"/>
    </source>
</evidence>
<dbReference type="Proteomes" id="UP000272560">
    <property type="component" value="Unassembled WGS sequence"/>
</dbReference>
<dbReference type="GO" id="GO:0008168">
    <property type="term" value="F:methyltransferase activity"/>
    <property type="evidence" value="ECO:0007669"/>
    <property type="project" value="UniProtKB-KW"/>
</dbReference>
<feature type="binding site" evidence="2">
    <location>
        <begin position="99"/>
        <end position="100"/>
    </location>
    <ligand>
        <name>S-adenosyl-L-methionine</name>
        <dbReference type="ChEBI" id="CHEBI:59789"/>
    </ligand>
</feature>
<proteinExistence type="predicted"/>
<dbReference type="InterPro" id="IPR041698">
    <property type="entry name" value="Methyltransf_25"/>
</dbReference>
<feature type="binding site" evidence="1">
    <location>
        <position position="27"/>
    </location>
    <ligand>
        <name>Zn(2+)</name>
        <dbReference type="ChEBI" id="CHEBI:29105"/>
    </ligand>
</feature>
<dbReference type="PANTHER" id="PTHR43460">
    <property type="entry name" value="METHYLTRANSFERASE"/>
    <property type="match status" value="1"/>
</dbReference>
<gene>
    <name evidence="5" type="ORF">D6T63_16090</name>
</gene>
<dbReference type="PIRSF" id="PIRSF018249">
    <property type="entry name" value="MyrA_prd"/>
    <property type="match status" value="1"/>
</dbReference>
<dbReference type="InterPro" id="IPR029063">
    <property type="entry name" value="SAM-dependent_MTases_sf"/>
</dbReference>
<dbReference type="RefSeq" id="WP_120150077.1">
    <property type="nucleotide sequence ID" value="NZ_QZVT01000011.1"/>
</dbReference>
<evidence type="ECO:0000259" key="4">
    <source>
        <dbReference type="Pfam" id="PF21302"/>
    </source>
</evidence>
<dbReference type="PANTHER" id="PTHR43460:SF1">
    <property type="entry name" value="METHYLTRANSFERASE TYPE 11 DOMAIN-CONTAINING PROTEIN"/>
    <property type="match status" value="1"/>
</dbReference>
<evidence type="ECO:0000256" key="2">
    <source>
        <dbReference type="PIRSR" id="PIRSR018249-2"/>
    </source>
</evidence>
<evidence type="ECO:0000259" key="3">
    <source>
        <dbReference type="Pfam" id="PF13649"/>
    </source>
</evidence>
<name>A0A3A5M773_9MICC</name>
<dbReference type="Gene3D" id="3.40.50.150">
    <property type="entry name" value="Vaccinia Virus protein VP39"/>
    <property type="match status" value="1"/>
</dbReference>
<dbReference type="OrthoDB" id="108476at2"/>
<keyword evidence="1" id="KW-0479">Metal-binding</keyword>